<proteinExistence type="predicted"/>
<reference evidence="1 2" key="1">
    <citation type="journal article" date="2015" name="Genome Biol.">
        <title>Comparative genomics of Steinernema reveals deeply conserved gene regulatory networks.</title>
        <authorList>
            <person name="Dillman A.R."/>
            <person name="Macchietto M."/>
            <person name="Porter C.F."/>
            <person name="Rogers A."/>
            <person name="Williams B."/>
            <person name="Antoshechkin I."/>
            <person name="Lee M.M."/>
            <person name="Goodwin Z."/>
            <person name="Lu X."/>
            <person name="Lewis E.E."/>
            <person name="Goodrich-Blair H."/>
            <person name="Stock S.P."/>
            <person name="Adams B.J."/>
            <person name="Sternberg P.W."/>
            <person name="Mortazavi A."/>
        </authorList>
    </citation>
    <scope>NUCLEOTIDE SEQUENCE [LARGE SCALE GENOMIC DNA]</scope>
    <source>
        <strain evidence="1 2">ALL</strain>
    </source>
</reference>
<accession>A0A4U5NWH8</accession>
<name>A0A4U5NWH8_STECR</name>
<sequence>MAIIDGRATFRSNGLTKGKSSLAGCQNGGDVRLRDFLARSAISQPVFGGPTGTSRHGRCQGHPAQTVKYVQIKNVAKTGDLREPSESYLIKATQSEHKRDVAEGRLKINWLQVHRTAKKTAEKGLERNWFEHGLR</sequence>
<evidence type="ECO:0000313" key="2">
    <source>
        <dbReference type="Proteomes" id="UP000298663"/>
    </source>
</evidence>
<dbReference type="Proteomes" id="UP000298663">
    <property type="component" value="Unassembled WGS sequence"/>
</dbReference>
<reference evidence="1 2" key="2">
    <citation type="journal article" date="2019" name="G3 (Bethesda)">
        <title>Hybrid Assembly of the Genome of the Entomopathogenic Nematode Steinernema carpocapsae Identifies the X-Chromosome.</title>
        <authorList>
            <person name="Serra L."/>
            <person name="Macchietto M."/>
            <person name="Macias-Munoz A."/>
            <person name="McGill C.J."/>
            <person name="Rodriguez I.M."/>
            <person name="Rodriguez B."/>
            <person name="Murad R."/>
            <person name="Mortazavi A."/>
        </authorList>
    </citation>
    <scope>NUCLEOTIDE SEQUENCE [LARGE SCALE GENOMIC DNA]</scope>
    <source>
        <strain evidence="1 2">ALL</strain>
    </source>
</reference>
<dbReference type="AlphaFoldDB" id="A0A4U5NWH8"/>
<comment type="caution">
    <text evidence="1">The sequence shown here is derived from an EMBL/GenBank/DDBJ whole genome shotgun (WGS) entry which is preliminary data.</text>
</comment>
<dbReference type="EMBL" id="AZBU02000003">
    <property type="protein sequence ID" value="TKR87593.1"/>
    <property type="molecule type" value="Genomic_DNA"/>
</dbReference>
<gene>
    <name evidence="1" type="ORF">L596_011966</name>
</gene>
<evidence type="ECO:0000313" key="1">
    <source>
        <dbReference type="EMBL" id="TKR87593.1"/>
    </source>
</evidence>
<protein>
    <submittedName>
        <fullName evidence="1">Uncharacterized protein</fullName>
    </submittedName>
</protein>
<keyword evidence="2" id="KW-1185">Reference proteome</keyword>
<organism evidence="1 2">
    <name type="scientific">Steinernema carpocapsae</name>
    <name type="common">Entomopathogenic nematode</name>
    <dbReference type="NCBI Taxonomy" id="34508"/>
    <lineage>
        <taxon>Eukaryota</taxon>
        <taxon>Metazoa</taxon>
        <taxon>Ecdysozoa</taxon>
        <taxon>Nematoda</taxon>
        <taxon>Chromadorea</taxon>
        <taxon>Rhabditida</taxon>
        <taxon>Tylenchina</taxon>
        <taxon>Panagrolaimomorpha</taxon>
        <taxon>Strongyloidoidea</taxon>
        <taxon>Steinernematidae</taxon>
        <taxon>Steinernema</taxon>
    </lineage>
</organism>